<feature type="transmembrane region" description="Helical" evidence="6">
    <location>
        <begin position="80"/>
        <end position="105"/>
    </location>
</feature>
<comment type="caution">
    <text evidence="7">The sequence shown here is derived from an EMBL/GenBank/DDBJ whole genome shotgun (WGS) entry which is preliminary data.</text>
</comment>
<dbReference type="GO" id="GO:0005886">
    <property type="term" value="C:plasma membrane"/>
    <property type="evidence" value="ECO:0007669"/>
    <property type="project" value="UniProtKB-SubCell"/>
</dbReference>
<keyword evidence="2" id="KW-1003">Cell membrane</keyword>
<evidence type="ECO:0000313" key="8">
    <source>
        <dbReference type="Proteomes" id="UP001597076"/>
    </source>
</evidence>
<feature type="transmembrane region" description="Helical" evidence="6">
    <location>
        <begin position="12"/>
        <end position="33"/>
    </location>
</feature>
<feature type="transmembrane region" description="Helical" evidence="6">
    <location>
        <begin position="150"/>
        <end position="170"/>
    </location>
</feature>
<feature type="transmembrane region" description="Helical" evidence="6">
    <location>
        <begin position="391"/>
        <end position="411"/>
    </location>
</feature>
<keyword evidence="3 6" id="KW-0812">Transmembrane</keyword>
<proteinExistence type="predicted"/>
<sequence>MARSLSTTALSIFASRMFILTISIIFTPILVRLLGPTQYGQYAVILSVYGLISIVMRQGTQESIRKYISERTDLEWQSAVFGYVLRPVVVLGLVVGSGFVFAAWSGLAARVFGDAFTSLFYLLGLYAICRQFRTHILYTLMGLQLESRSELLYIVRKVLFVTLALTLVYLGHGVEGVLIADITTNTVVAVIGLGFVSRKISLRSAISPADVGLPKRQIFNYAISSVFFFLFLTSLYHVDVLLLQYWTSDEVVGYYKGALAIAEVLWLAPKAVQLSILQRVSMLWNRDEIDAIQRKAQLVTRYVFLFTALLTLGMAVLAADFVPLYLGESFDSAVTPLRLLLPGVLGFAMARPTLAINQARRSLRPLLVATGACSLVNLVLNLLLIPTYGMIGAAIATSIGYGSLVVFQSLAARHMGYDPLGGLQVRPTLLTLGATAAVIFPLASGLSSSLIALIVVPPVGAMIYVTTAVATGTVTVTDIENIISSIELIPNRVERRIVLVLDRIPKI</sequence>
<feature type="transmembrane region" description="Helical" evidence="6">
    <location>
        <begin position="111"/>
        <end position="129"/>
    </location>
</feature>
<dbReference type="Pfam" id="PF13440">
    <property type="entry name" value="Polysacc_synt_3"/>
    <property type="match status" value="1"/>
</dbReference>
<accession>A0ABD6BE74</accession>
<feature type="transmembrane region" description="Helical" evidence="6">
    <location>
        <begin position="450"/>
        <end position="476"/>
    </location>
</feature>
<dbReference type="PANTHER" id="PTHR30250">
    <property type="entry name" value="PST FAMILY PREDICTED COLANIC ACID TRANSPORTER"/>
    <property type="match status" value="1"/>
</dbReference>
<keyword evidence="4 6" id="KW-1133">Transmembrane helix</keyword>
<feature type="transmembrane region" description="Helical" evidence="6">
    <location>
        <begin position="258"/>
        <end position="277"/>
    </location>
</feature>
<keyword evidence="8" id="KW-1185">Reference proteome</keyword>
<name>A0ABD6BE74_9EURY</name>
<evidence type="ECO:0000313" key="7">
    <source>
        <dbReference type="EMBL" id="MFD1562847.1"/>
    </source>
</evidence>
<evidence type="ECO:0000256" key="2">
    <source>
        <dbReference type="ARBA" id="ARBA00022475"/>
    </source>
</evidence>
<feature type="transmembrane region" description="Helical" evidence="6">
    <location>
        <begin position="218"/>
        <end position="238"/>
    </location>
</feature>
<keyword evidence="5 6" id="KW-0472">Membrane</keyword>
<evidence type="ECO:0000256" key="5">
    <source>
        <dbReference type="ARBA" id="ARBA00023136"/>
    </source>
</evidence>
<evidence type="ECO:0000256" key="6">
    <source>
        <dbReference type="SAM" id="Phobius"/>
    </source>
</evidence>
<feature type="transmembrane region" description="Helical" evidence="6">
    <location>
        <begin position="176"/>
        <end position="197"/>
    </location>
</feature>
<dbReference type="AlphaFoldDB" id="A0ABD6BE74"/>
<dbReference type="RefSeq" id="WP_390284841.1">
    <property type="nucleotide sequence ID" value="NZ_JBHUDI010000003.1"/>
</dbReference>
<evidence type="ECO:0000256" key="3">
    <source>
        <dbReference type="ARBA" id="ARBA00022692"/>
    </source>
</evidence>
<protein>
    <submittedName>
        <fullName evidence="7">Lipopolysaccharide biosynthesis protein</fullName>
    </submittedName>
</protein>
<dbReference type="PANTHER" id="PTHR30250:SF11">
    <property type="entry name" value="O-ANTIGEN TRANSPORTER-RELATED"/>
    <property type="match status" value="1"/>
</dbReference>
<dbReference type="EMBL" id="JBHUDI010000003">
    <property type="protein sequence ID" value="MFD1562847.1"/>
    <property type="molecule type" value="Genomic_DNA"/>
</dbReference>
<feature type="transmembrane region" description="Helical" evidence="6">
    <location>
        <begin position="423"/>
        <end position="444"/>
    </location>
</feature>
<feature type="transmembrane region" description="Helical" evidence="6">
    <location>
        <begin position="39"/>
        <end position="59"/>
    </location>
</feature>
<feature type="transmembrane region" description="Helical" evidence="6">
    <location>
        <begin position="298"/>
        <end position="317"/>
    </location>
</feature>
<feature type="transmembrane region" description="Helical" evidence="6">
    <location>
        <begin position="337"/>
        <end position="354"/>
    </location>
</feature>
<dbReference type="InterPro" id="IPR050833">
    <property type="entry name" value="Poly_Biosynth_Transport"/>
</dbReference>
<comment type="subcellular location">
    <subcellularLocation>
        <location evidence="1">Cell membrane</location>
        <topology evidence="1">Multi-pass membrane protein</topology>
    </subcellularLocation>
</comment>
<organism evidence="7 8">
    <name type="scientific">Haloarchaeobius amylolyticus</name>
    <dbReference type="NCBI Taxonomy" id="1198296"/>
    <lineage>
        <taxon>Archaea</taxon>
        <taxon>Methanobacteriati</taxon>
        <taxon>Methanobacteriota</taxon>
        <taxon>Stenosarchaea group</taxon>
        <taxon>Halobacteria</taxon>
        <taxon>Halobacteriales</taxon>
        <taxon>Halorubellaceae</taxon>
        <taxon>Haloarchaeobius</taxon>
    </lineage>
</organism>
<evidence type="ECO:0000256" key="4">
    <source>
        <dbReference type="ARBA" id="ARBA00022989"/>
    </source>
</evidence>
<dbReference type="Proteomes" id="UP001597076">
    <property type="component" value="Unassembled WGS sequence"/>
</dbReference>
<feature type="transmembrane region" description="Helical" evidence="6">
    <location>
        <begin position="366"/>
        <end position="385"/>
    </location>
</feature>
<evidence type="ECO:0000256" key="1">
    <source>
        <dbReference type="ARBA" id="ARBA00004651"/>
    </source>
</evidence>
<gene>
    <name evidence="7" type="ORF">ACFR99_04715</name>
</gene>
<reference evidence="7 8" key="1">
    <citation type="journal article" date="2019" name="Int. J. Syst. Evol. Microbiol.">
        <title>The Global Catalogue of Microorganisms (GCM) 10K type strain sequencing project: providing services to taxonomists for standard genome sequencing and annotation.</title>
        <authorList>
            <consortium name="The Broad Institute Genomics Platform"/>
            <consortium name="The Broad Institute Genome Sequencing Center for Infectious Disease"/>
            <person name="Wu L."/>
            <person name="Ma J."/>
        </authorList>
    </citation>
    <scope>NUCLEOTIDE SEQUENCE [LARGE SCALE GENOMIC DNA]</scope>
    <source>
        <strain evidence="7 8">CGMCC 1.12230</strain>
    </source>
</reference>